<evidence type="ECO:0000256" key="1">
    <source>
        <dbReference type="ARBA" id="ARBA00004571"/>
    </source>
</evidence>
<dbReference type="PROSITE" id="PS52016">
    <property type="entry name" value="TONB_DEPENDENT_REC_3"/>
    <property type="match status" value="1"/>
</dbReference>
<dbReference type="EMBL" id="FNNJ01000002">
    <property type="protein sequence ID" value="SDW73170.1"/>
    <property type="molecule type" value="Genomic_DNA"/>
</dbReference>
<evidence type="ECO:0000256" key="3">
    <source>
        <dbReference type="ARBA" id="ARBA00022452"/>
    </source>
</evidence>
<dbReference type="Gene3D" id="2.60.40.1120">
    <property type="entry name" value="Carboxypeptidase-like, regulatory domain"/>
    <property type="match status" value="1"/>
</dbReference>
<dbReference type="Proteomes" id="UP000199595">
    <property type="component" value="Unassembled WGS sequence"/>
</dbReference>
<accession>A0A1H2VXV9</accession>
<dbReference type="Pfam" id="PF07715">
    <property type="entry name" value="Plug"/>
    <property type="match status" value="1"/>
</dbReference>
<comment type="similarity">
    <text evidence="7">Belongs to the TonB-dependent receptor family.</text>
</comment>
<proteinExistence type="inferred from homology"/>
<comment type="subcellular location">
    <subcellularLocation>
        <location evidence="1 7">Cell outer membrane</location>
        <topology evidence="1 7">Multi-pass membrane protein</topology>
    </subcellularLocation>
</comment>
<dbReference type="InterPro" id="IPR037066">
    <property type="entry name" value="Plug_dom_sf"/>
</dbReference>
<dbReference type="InterPro" id="IPR008969">
    <property type="entry name" value="CarboxyPept-like_regulatory"/>
</dbReference>
<organism evidence="10 11">
    <name type="scientific">Lutibacter oricola</name>
    <dbReference type="NCBI Taxonomy" id="762486"/>
    <lineage>
        <taxon>Bacteria</taxon>
        <taxon>Pseudomonadati</taxon>
        <taxon>Bacteroidota</taxon>
        <taxon>Flavobacteriia</taxon>
        <taxon>Flavobacteriales</taxon>
        <taxon>Flavobacteriaceae</taxon>
        <taxon>Lutibacter</taxon>
    </lineage>
</organism>
<reference evidence="10 11" key="1">
    <citation type="submission" date="2016-10" db="EMBL/GenBank/DDBJ databases">
        <authorList>
            <person name="de Groot N.N."/>
        </authorList>
    </citation>
    <scope>NUCLEOTIDE SEQUENCE [LARGE SCALE GENOMIC DNA]</scope>
    <source>
        <strain evidence="10 11">DSM 24956</strain>
    </source>
</reference>
<dbReference type="STRING" id="762486.SAMN05444411_10264"/>
<evidence type="ECO:0000256" key="4">
    <source>
        <dbReference type="ARBA" id="ARBA00022692"/>
    </source>
</evidence>
<keyword evidence="2 7" id="KW-0813">Transport</keyword>
<keyword evidence="11" id="KW-1185">Reference proteome</keyword>
<keyword evidence="3 7" id="KW-1134">Transmembrane beta strand</keyword>
<dbReference type="SUPFAM" id="SSF56935">
    <property type="entry name" value="Porins"/>
    <property type="match status" value="1"/>
</dbReference>
<evidence type="ECO:0000313" key="10">
    <source>
        <dbReference type="EMBL" id="SDW73170.1"/>
    </source>
</evidence>
<dbReference type="InterPro" id="IPR041700">
    <property type="entry name" value="OMP_b-brl_3"/>
</dbReference>
<protein>
    <submittedName>
        <fullName evidence="10">Outer membrane receptor proteins, mostly Fe transport</fullName>
    </submittedName>
</protein>
<dbReference type="PANTHER" id="PTHR40980:SF4">
    <property type="entry name" value="TONB-DEPENDENT RECEPTOR-LIKE BETA-BARREL DOMAIN-CONTAINING PROTEIN"/>
    <property type="match status" value="1"/>
</dbReference>
<evidence type="ECO:0000259" key="9">
    <source>
        <dbReference type="Pfam" id="PF14905"/>
    </source>
</evidence>
<keyword evidence="4 7" id="KW-0812">Transmembrane</keyword>
<dbReference type="Pfam" id="PF14905">
    <property type="entry name" value="OMP_b-brl_3"/>
    <property type="match status" value="1"/>
</dbReference>
<dbReference type="Gene3D" id="2.170.130.10">
    <property type="entry name" value="TonB-dependent receptor, plug domain"/>
    <property type="match status" value="1"/>
</dbReference>
<evidence type="ECO:0000256" key="2">
    <source>
        <dbReference type="ARBA" id="ARBA00022448"/>
    </source>
</evidence>
<feature type="domain" description="TonB-dependent receptor plug" evidence="8">
    <location>
        <begin position="149"/>
        <end position="226"/>
    </location>
</feature>
<dbReference type="Gene3D" id="2.40.170.20">
    <property type="entry name" value="TonB-dependent receptor, beta-barrel domain"/>
    <property type="match status" value="1"/>
</dbReference>
<gene>
    <name evidence="10" type="ORF">SAMN05444411_10264</name>
</gene>
<evidence type="ECO:0000259" key="8">
    <source>
        <dbReference type="Pfam" id="PF07715"/>
    </source>
</evidence>
<evidence type="ECO:0000256" key="6">
    <source>
        <dbReference type="ARBA" id="ARBA00023237"/>
    </source>
</evidence>
<sequence length="823" mass="94244">MKNITIILFLILATPIFSQYKNKMSQRPKVEVTGTVIDFDTKLPLEYATIVLTPLKGKKLTGGITDSKGNFSVEVPKGSYNISVEFISFKTKTFQNKILTANINLGVIPLKINAESLNEVEIIAEKSTVEIRLDKKIYNVGKDMTVKGGSASDVLDNVPSVSVDVEGNVSLRGNDNVRILVNGKPSGLVGLSGTDALRQLPADAIEKVEVITSPSARYEAEGTAGILNIVLRKGKALGFNGSVSANIGEPERYGASANLNYRTKKVNFFTYLGYNFRTSPGNAFTDMIVYDNLDAIDYYRNEKTDYNRERKGINSRFGIEYYLSENSSITGTFLYRNSDGEDIGTNYLDVLDNNLLLTESSIREELETEDDKTIEYNLNYTKDFNKSGHKLTFDFQYNESDETEFNFIDDNTTYPSFEQEADERITTTESNKELQIKGDYTLPIGENKQFEAGFNLNFEDLTSNYLVEDETIDNVTGEIISGVFANNTNLSNSLDFKQDIYAFYIQFGNKINKFSYLLGLRSETTERSIKLIDSNEEFNKKFTELFPTVNLGLELNDTESITLGYSRRLRRPRHFFLNPFESRTSETYIRRGNINLDPTYTSSFDLGYLKKWDKFTLNSSMYYQYSTNVFEMVQDEEYREIDGEETLVIIRTPINFGSQNRYGFEFTANYNPFKWWRISSSFNFFKSEMEGDYNGISYDNDDTSWFTRLTSRITLPGKIDWQTRGMYMAPFESALSKRKSMTSVNLAFSKDILKEKGTLALNVSDLFNSRKRRSDSFSDNTYSYGEFQYRERQISLNFTYRFNQKKKRERQGSYDNDGGDEMF</sequence>
<keyword evidence="5 7" id="KW-0472">Membrane</keyword>
<feature type="domain" description="Outer membrane protein beta-barrel" evidence="9">
    <location>
        <begin position="382"/>
        <end position="800"/>
    </location>
</feature>
<dbReference type="InterPro" id="IPR036942">
    <property type="entry name" value="Beta-barrel_TonB_sf"/>
</dbReference>
<dbReference type="InterPro" id="IPR012910">
    <property type="entry name" value="Plug_dom"/>
</dbReference>
<evidence type="ECO:0000256" key="5">
    <source>
        <dbReference type="ARBA" id="ARBA00023136"/>
    </source>
</evidence>
<evidence type="ECO:0000256" key="7">
    <source>
        <dbReference type="PROSITE-ProRule" id="PRU01360"/>
    </source>
</evidence>
<name>A0A1H2VXV9_9FLAO</name>
<dbReference type="GO" id="GO:0009279">
    <property type="term" value="C:cell outer membrane"/>
    <property type="evidence" value="ECO:0007669"/>
    <property type="project" value="UniProtKB-SubCell"/>
</dbReference>
<evidence type="ECO:0000313" key="11">
    <source>
        <dbReference type="Proteomes" id="UP000199595"/>
    </source>
</evidence>
<dbReference type="Pfam" id="PF13715">
    <property type="entry name" value="CarbopepD_reg_2"/>
    <property type="match status" value="1"/>
</dbReference>
<keyword evidence="10" id="KW-0675">Receptor</keyword>
<dbReference type="SUPFAM" id="SSF49464">
    <property type="entry name" value="Carboxypeptidase regulatory domain-like"/>
    <property type="match status" value="1"/>
</dbReference>
<dbReference type="PANTHER" id="PTHR40980">
    <property type="entry name" value="PLUG DOMAIN-CONTAINING PROTEIN"/>
    <property type="match status" value="1"/>
</dbReference>
<dbReference type="InterPro" id="IPR039426">
    <property type="entry name" value="TonB-dep_rcpt-like"/>
</dbReference>
<keyword evidence="6 7" id="KW-0998">Cell outer membrane</keyword>
<dbReference type="AlphaFoldDB" id="A0A1H2VXV9"/>